<sequence>MEFHFCWVDDEKTLALGCYPTDADLRVLFREGINAVLSLQEHLIEGEPAMMCLHGVRRLAWANVPIQDGGDGGWDGVPTVEALAAAVAQIRAWHQEGRRVYLHCRQGIGRAPTVAIAYLILARGFHIAHAIARVVERHPGSDPSVYQLGVLIDYVRQRYETVHQRSALRPTAFAGKGNGMQSTGKTK</sequence>
<name>A0A7X6I9U7_9BACT</name>
<dbReference type="SUPFAM" id="SSF52799">
    <property type="entry name" value="(Phosphotyrosine protein) phosphatases II"/>
    <property type="match status" value="1"/>
</dbReference>
<dbReference type="InterPro" id="IPR000387">
    <property type="entry name" value="Tyr_Pase_dom"/>
</dbReference>
<dbReference type="EMBL" id="VTOW01000001">
    <property type="protein sequence ID" value="NKE69816.1"/>
    <property type="molecule type" value="Genomic_DNA"/>
</dbReference>
<organism evidence="2 3">
    <name type="scientific">Candidatus Manganitrophus noduliformans</name>
    <dbReference type="NCBI Taxonomy" id="2606439"/>
    <lineage>
        <taxon>Bacteria</taxon>
        <taxon>Pseudomonadati</taxon>
        <taxon>Nitrospirota</taxon>
        <taxon>Nitrospiria</taxon>
        <taxon>Candidatus Troglogloeales</taxon>
        <taxon>Candidatus Manganitrophaceae</taxon>
        <taxon>Candidatus Manganitrophus</taxon>
    </lineage>
</organism>
<dbReference type="AlphaFoldDB" id="A0A7X6I9U7"/>
<evidence type="ECO:0000259" key="1">
    <source>
        <dbReference type="PROSITE" id="PS50056"/>
    </source>
</evidence>
<comment type="caution">
    <text evidence="2">The sequence shown here is derived from an EMBL/GenBank/DDBJ whole genome shotgun (WGS) entry which is preliminary data.</text>
</comment>
<evidence type="ECO:0000313" key="2">
    <source>
        <dbReference type="EMBL" id="NKE69816.1"/>
    </source>
</evidence>
<evidence type="ECO:0000313" key="3">
    <source>
        <dbReference type="Proteomes" id="UP000534783"/>
    </source>
</evidence>
<dbReference type="InterPro" id="IPR020422">
    <property type="entry name" value="TYR_PHOSPHATASE_DUAL_dom"/>
</dbReference>
<dbReference type="Pfam" id="PF00782">
    <property type="entry name" value="DSPc"/>
    <property type="match status" value="1"/>
</dbReference>
<protein>
    <submittedName>
        <fullName evidence="2">Dual specificity protein phosphatase family protein</fullName>
    </submittedName>
</protein>
<gene>
    <name evidence="2" type="ORF">MNODULE_03525</name>
</gene>
<accession>A0A7X6I9U7</accession>
<dbReference type="FunFam" id="3.90.190.10:FF:000157">
    <property type="entry name" value="Protein-tyrosine phosphatase"/>
    <property type="match status" value="1"/>
</dbReference>
<dbReference type="InterPro" id="IPR029021">
    <property type="entry name" value="Prot-tyrosine_phosphatase-like"/>
</dbReference>
<dbReference type="CDD" id="cd14498">
    <property type="entry name" value="DSP"/>
    <property type="match status" value="1"/>
</dbReference>
<dbReference type="Proteomes" id="UP000534783">
    <property type="component" value="Unassembled WGS sequence"/>
</dbReference>
<dbReference type="SMART" id="SM00195">
    <property type="entry name" value="DSPc"/>
    <property type="match status" value="1"/>
</dbReference>
<reference evidence="2 3" key="1">
    <citation type="journal article" date="2020" name="Nature">
        <title>Bacterial chemolithoautotrophy via manganese oxidation.</title>
        <authorList>
            <person name="Yu H."/>
            <person name="Leadbetter J.R."/>
        </authorList>
    </citation>
    <scope>NUCLEOTIDE SEQUENCE [LARGE SCALE GENOMIC DNA]</scope>
    <source>
        <strain evidence="2 3">Mn-1</strain>
    </source>
</reference>
<proteinExistence type="predicted"/>
<dbReference type="RefSeq" id="WP_168058097.1">
    <property type="nucleotide sequence ID" value="NZ_VTOW01000001.1"/>
</dbReference>
<dbReference type="PROSITE" id="PS50056">
    <property type="entry name" value="TYR_PHOSPHATASE_2"/>
    <property type="match status" value="1"/>
</dbReference>
<dbReference type="Gene3D" id="3.90.190.10">
    <property type="entry name" value="Protein tyrosine phosphatase superfamily"/>
    <property type="match status" value="1"/>
</dbReference>
<dbReference type="InterPro" id="IPR000340">
    <property type="entry name" value="Dual-sp_phosphatase_cat-dom"/>
</dbReference>
<feature type="domain" description="Tyrosine specific protein phosphatases" evidence="1">
    <location>
        <begin position="81"/>
        <end position="149"/>
    </location>
</feature>
<keyword evidence="3" id="KW-1185">Reference proteome</keyword>
<dbReference type="PANTHER" id="PTHR46274">
    <property type="entry name" value="PHOSPHATIDYLINOSITOL PHOSPHATASE"/>
    <property type="match status" value="1"/>
</dbReference>
<dbReference type="PANTHER" id="PTHR46274:SF6">
    <property type="entry name" value="TYR_PHOSPHATASE_2 DOMAIN-CONTAINING PROTEIN"/>
    <property type="match status" value="1"/>
</dbReference>